<dbReference type="SUPFAM" id="SSF49777">
    <property type="entry name" value="PEBP-like"/>
    <property type="match status" value="1"/>
</dbReference>
<dbReference type="PANTHER" id="PTHR11362">
    <property type="entry name" value="PHOSPHATIDYLETHANOLAMINE-BINDING PROTEIN"/>
    <property type="match status" value="1"/>
</dbReference>
<dbReference type="PANTHER" id="PTHR11362:SF82">
    <property type="entry name" value="PHOSPHATIDYLETHANOLAMINE-BINDING PROTEIN 4"/>
    <property type="match status" value="1"/>
</dbReference>
<evidence type="ECO:0000313" key="2">
    <source>
        <dbReference type="EMBL" id="CAH0713925.1"/>
    </source>
</evidence>
<accession>A0A8J9Y5C7</accession>
<dbReference type="OrthoDB" id="6920452at2759"/>
<organism evidence="2 3">
    <name type="scientific">Brenthis ino</name>
    <name type="common">lesser marbled fritillary</name>
    <dbReference type="NCBI Taxonomy" id="405034"/>
    <lineage>
        <taxon>Eukaryota</taxon>
        <taxon>Metazoa</taxon>
        <taxon>Ecdysozoa</taxon>
        <taxon>Arthropoda</taxon>
        <taxon>Hexapoda</taxon>
        <taxon>Insecta</taxon>
        <taxon>Pterygota</taxon>
        <taxon>Neoptera</taxon>
        <taxon>Endopterygota</taxon>
        <taxon>Lepidoptera</taxon>
        <taxon>Glossata</taxon>
        <taxon>Ditrysia</taxon>
        <taxon>Papilionoidea</taxon>
        <taxon>Nymphalidae</taxon>
        <taxon>Heliconiinae</taxon>
        <taxon>Argynnini</taxon>
        <taxon>Brenthis</taxon>
    </lineage>
</organism>
<keyword evidence="1" id="KW-0732">Signal</keyword>
<feature type="signal peptide" evidence="1">
    <location>
        <begin position="1"/>
        <end position="18"/>
    </location>
</feature>
<proteinExistence type="predicted"/>
<dbReference type="InterPro" id="IPR008914">
    <property type="entry name" value="PEBP"/>
</dbReference>
<dbReference type="InterPro" id="IPR036610">
    <property type="entry name" value="PEBP-like_sf"/>
</dbReference>
<evidence type="ECO:0000256" key="1">
    <source>
        <dbReference type="SAM" id="SignalP"/>
    </source>
</evidence>
<dbReference type="Pfam" id="PF01161">
    <property type="entry name" value="PBP"/>
    <property type="match status" value="1"/>
</dbReference>
<dbReference type="AlphaFoldDB" id="A0A8J9Y5C7"/>
<dbReference type="CDD" id="cd00866">
    <property type="entry name" value="PEBP_euk"/>
    <property type="match status" value="1"/>
</dbReference>
<feature type="chain" id="PRO_5035433918" description="Phosphatidylethanolamine-binding protein" evidence="1">
    <location>
        <begin position="19"/>
        <end position="191"/>
    </location>
</feature>
<keyword evidence="3" id="KW-1185">Reference proteome</keyword>
<name>A0A8J9Y5C7_9NEOP</name>
<gene>
    <name evidence="2" type="ORF">BINO364_LOCUS1024</name>
</gene>
<reference evidence="2" key="1">
    <citation type="submission" date="2021-12" db="EMBL/GenBank/DDBJ databases">
        <authorList>
            <person name="Martin H S."/>
        </authorList>
    </citation>
    <scope>NUCLEOTIDE SEQUENCE</scope>
</reference>
<dbReference type="EMBL" id="OV170221">
    <property type="protein sequence ID" value="CAH0713925.1"/>
    <property type="molecule type" value="Genomic_DNA"/>
</dbReference>
<dbReference type="Gene3D" id="3.90.280.10">
    <property type="entry name" value="PEBP-like"/>
    <property type="match status" value="1"/>
</dbReference>
<evidence type="ECO:0000313" key="3">
    <source>
        <dbReference type="Proteomes" id="UP000838878"/>
    </source>
</evidence>
<sequence length="191" mass="21650">MFSIWLVVLTVSCCGIAASNVSEAFIENKIVPNIIKNAPEDLIHVKYSRVEINLGNRVHPFQTLTKPDVTFNAKDDELHTIVFFGPDLPPDITPPYTQFLHWMIVNIPGTSLKEGKTVSTYFPPTPYPGGFNYIFLLFKQSESIDAKKLEYLSVIFNRPHFDIIGFQEKHNLTGPVAGNFMKEVYLPPYSK</sequence>
<feature type="non-terminal residue" evidence="2">
    <location>
        <position position="191"/>
    </location>
</feature>
<dbReference type="Proteomes" id="UP000838878">
    <property type="component" value="Chromosome 1"/>
</dbReference>
<dbReference type="InterPro" id="IPR035810">
    <property type="entry name" value="PEBP_euk"/>
</dbReference>
<protein>
    <recommendedName>
        <fullName evidence="4">Phosphatidylethanolamine-binding protein</fullName>
    </recommendedName>
</protein>
<evidence type="ECO:0008006" key="4">
    <source>
        <dbReference type="Google" id="ProtNLM"/>
    </source>
</evidence>